<dbReference type="EMBL" id="BKCJ010009691">
    <property type="protein sequence ID" value="GEU88169.1"/>
    <property type="molecule type" value="Genomic_DNA"/>
</dbReference>
<dbReference type="AlphaFoldDB" id="A0A6L2NS00"/>
<name>A0A6L2NS00_TANCI</name>
<dbReference type="PANTHER" id="PTHR11439">
    <property type="entry name" value="GAG-POL-RELATED RETROTRANSPOSON"/>
    <property type="match status" value="1"/>
</dbReference>
<evidence type="ECO:0000313" key="2">
    <source>
        <dbReference type="EMBL" id="GEU88169.1"/>
    </source>
</evidence>
<feature type="compositionally biased region" description="Basic residues" evidence="1">
    <location>
        <begin position="271"/>
        <end position="282"/>
    </location>
</feature>
<sequence>MCARYQAKPIKKHLEAIKRVFCYLRGTINWGLYYPKDTTMALTAYADADHAGCQDTRRNKMAEENLPDPTRSDEQLVPAKARLPYGKSNLLLDLQKLQKNPIFRISVDILQNTNFFRAFSVSANVPSIYLQQLWNTLTHEAKTGVFRTNVDYAKLLWEEFVQGIQTFFTHWESNKISSKKPTPHAILYCCFKKLIIYYLGSKYNIHKRPESPRHVTGNDFLFGNLKFVPKASNADKSKKPASSKQSKPAPTHKPKVSQEKPLKPSLEKKVSKGKVAKVRKGKSGFQLVDEEEQTKREPEPQGEEYYIEQAIQMSLESFQAPGQAPVGGVAICEPVAKAT</sequence>
<comment type="caution">
    <text evidence="2">The sequence shown here is derived from an EMBL/GenBank/DDBJ whole genome shotgun (WGS) entry which is preliminary data.</text>
</comment>
<feature type="compositionally biased region" description="Basic and acidic residues" evidence="1">
    <location>
        <begin position="256"/>
        <end position="270"/>
    </location>
</feature>
<evidence type="ECO:0000256" key="1">
    <source>
        <dbReference type="SAM" id="MobiDB-lite"/>
    </source>
</evidence>
<proteinExistence type="predicted"/>
<dbReference type="PANTHER" id="PTHR11439:SF509">
    <property type="entry name" value="RNA-DIRECTED DNA POLYMERASE"/>
    <property type="match status" value="1"/>
</dbReference>
<accession>A0A6L2NS00</accession>
<protein>
    <submittedName>
        <fullName evidence="2">Copia protein</fullName>
    </submittedName>
</protein>
<feature type="compositionally biased region" description="Low complexity" evidence="1">
    <location>
        <begin position="239"/>
        <end position="249"/>
    </location>
</feature>
<gene>
    <name evidence="2" type="ORF">Tci_060147</name>
</gene>
<reference evidence="2" key="1">
    <citation type="journal article" date="2019" name="Sci. Rep.">
        <title>Draft genome of Tanacetum cinerariifolium, the natural source of mosquito coil.</title>
        <authorList>
            <person name="Yamashiro T."/>
            <person name="Shiraishi A."/>
            <person name="Satake H."/>
            <person name="Nakayama K."/>
        </authorList>
    </citation>
    <scope>NUCLEOTIDE SEQUENCE</scope>
</reference>
<feature type="region of interest" description="Disordered" evidence="1">
    <location>
        <begin position="232"/>
        <end position="302"/>
    </location>
</feature>
<organism evidence="2">
    <name type="scientific">Tanacetum cinerariifolium</name>
    <name type="common">Dalmatian daisy</name>
    <name type="synonym">Chrysanthemum cinerariifolium</name>
    <dbReference type="NCBI Taxonomy" id="118510"/>
    <lineage>
        <taxon>Eukaryota</taxon>
        <taxon>Viridiplantae</taxon>
        <taxon>Streptophyta</taxon>
        <taxon>Embryophyta</taxon>
        <taxon>Tracheophyta</taxon>
        <taxon>Spermatophyta</taxon>
        <taxon>Magnoliopsida</taxon>
        <taxon>eudicotyledons</taxon>
        <taxon>Gunneridae</taxon>
        <taxon>Pentapetalae</taxon>
        <taxon>asterids</taxon>
        <taxon>campanulids</taxon>
        <taxon>Asterales</taxon>
        <taxon>Asteraceae</taxon>
        <taxon>Asteroideae</taxon>
        <taxon>Anthemideae</taxon>
        <taxon>Anthemidinae</taxon>
        <taxon>Tanacetum</taxon>
    </lineage>
</organism>